<dbReference type="PROSITE" id="PS50075">
    <property type="entry name" value="CARRIER"/>
    <property type="match status" value="1"/>
</dbReference>
<keyword evidence="3" id="KW-1185">Reference proteome</keyword>
<comment type="caution">
    <text evidence="2">The sequence shown here is derived from an EMBL/GenBank/DDBJ whole genome shotgun (WGS) entry which is preliminary data.</text>
</comment>
<protein>
    <recommendedName>
        <fullName evidence="1">Carrier domain-containing protein</fullName>
    </recommendedName>
</protein>
<dbReference type="RefSeq" id="WP_076162957.1">
    <property type="nucleotide sequence ID" value="NZ_JBEZVB010000040.1"/>
</dbReference>
<dbReference type="EMBL" id="MQUQ01000011">
    <property type="protein sequence ID" value="OLZ50101.1"/>
    <property type="molecule type" value="Genomic_DNA"/>
</dbReference>
<dbReference type="InterPro" id="IPR009081">
    <property type="entry name" value="PP-bd_ACP"/>
</dbReference>
<dbReference type="OrthoDB" id="4128649at2"/>
<evidence type="ECO:0000259" key="1">
    <source>
        <dbReference type="PROSITE" id="PS50075"/>
    </source>
</evidence>
<name>A0A1R0KR15_9PSEU</name>
<dbReference type="STRING" id="76021.BS329_21015"/>
<dbReference type="Gene3D" id="1.10.1200.10">
    <property type="entry name" value="ACP-like"/>
    <property type="match status" value="1"/>
</dbReference>
<feature type="domain" description="Carrier" evidence="1">
    <location>
        <begin position="295"/>
        <end position="371"/>
    </location>
</feature>
<evidence type="ECO:0000313" key="2">
    <source>
        <dbReference type="EMBL" id="OLZ50101.1"/>
    </source>
</evidence>
<dbReference type="InterPro" id="IPR036736">
    <property type="entry name" value="ACP-like_sf"/>
</dbReference>
<dbReference type="SUPFAM" id="SSF47336">
    <property type="entry name" value="ACP-like"/>
    <property type="match status" value="1"/>
</dbReference>
<evidence type="ECO:0000313" key="3">
    <source>
        <dbReference type="Proteomes" id="UP000187486"/>
    </source>
</evidence>
<organism evidence="2 3">
    <name type="scientific">Amycolatopsis coloradensis</name>
    <dbReference type="NCBI Taxonomy" id="76021"/>
    <lineage>
        <taxon>Bacteria</taxon>
        <taxon>Bacillati</taxon>
        <taxon>Actinomycetota</taxon>
        <taxon>Actinomycetes</taxon>
        <taxon>Pseudonocardiales</taxon>
        <taxon>Pseudonocardiaceae</taxon>
        <taxon>Amycolatopsis</taxon>
    </lineage>
</organism>
<dbReference type="AlphaFoldDB" id="A0A1R0KR15"/>
<reference evidence="2 3" key="1">
    <citation type="submission" date="2016-01" db="EMBL/GenBank/DDBJ databases">
        <title>Amycolatopsis coloradensis genome sequencing and assembly.</title>
        <authorList>
            <person name="Mayilraj S."/>
        </authorList>
    </citation>
    <scope>NUCLEOTIDE SEQUENCE [LARGE SCALE GENOMIC DNA]</scope>
    <source>
        <strain evidence="2 3">DSM 44225</strain>
    </source>
</reference>
<proteinExistence type="predicted"/>
<dbReference type="Proteomes" id="UP000187486">
    <property type="component" value="Unassembled WGS sequence"/>
</dbReference>
<sequence>MTEQQVHAPPTAIRWDEIVAAVPSEALDCLQTGVAVLADVIGGPGAHRGLGARPWFPAPGGTGYAEAADLTARLAQARDELGLLSAPPEKVTDLADLDGRDGPLYVVADAFDLPWVPYARHEHMSHSFVLARAKEGWDVVDAYHNDTQWGPARPGVWSRTDEQIAELLACGPVLVTMLRSGAVPVRPPVPSAAGIDAYALAERTSEAAVEQLVLDVWLIERDRRLHLRWLDDHSPEEAEVWRSAGRVETWQRLAARTYLALRRLRRGHPVGREVVDEVCRQLRVDAELTGTAEFPAIREVVLTAVGETLAIDPAAVAGAPTLRELPGFDSFRLVDVLERVERELRADLPEDLGADDLGDVDGLVRLFTRATVRR</sequence>
<accession>A0A1R0KR15</accession>
<gene>
    <name evidence="2" type="ORF">BS329_21015</name>
</gene>